<evidence type="ECO:0000256" key="1">
    <source>
        <dbReference type="SAM" id="MobiDB-lite"/>
    </source>
</evidence>
<feature type="compositionally biased region" description="Basic and acidic residues" evidence="1">
    <location>
        <begin position="48"/>
        <end position="58"/>
    </location>
</feature>
<organism evidence="2 3">
    <name type="scientific">Pisolithus microcarpus 441</name>
    <dbReference type="NCBI Taxonomy" id="765257"/>
    <lineage>
        <taxon>Eukaryota</taxon>
        <taxon>Fungi</taxon>
        <taxon>Dikarya</taxon>
        <taxon>Basidiomycota</taxon>
        <taxon>Agaricomycotina</taxon>
        <taxon>Agaricomycetes</taxon>
        <taxon>Agaricomycetidae</taxon>
        <taxon>Boletales</taxon>
        <taxon>Sclerodermatineae</taxon>
        <taxon>Pisolithaceae</taxon>
        <taxon>Pisolithus</taxon>
    </lineage>
</organism>
<keyword evidence="3" id="KW-1185">Reference proteome</keyword>
<dbReference type="HOGENOM" id="CLU_2984640_0_0_1"/>
<evidence type="ECO:0000313" key="3">
    <source>
        <dbReference type="Proteomes" id="UP000054018"/>
    </source>
</evidence>
<feature type="non-terminal residue" evidence="2">
    <location>
        <position position="58"/>
    </location>
</feature>
<dbReference type="Proteomes" id="UP000054018">
    <property type="component" value="Unassembled WGS sequence"/>
</dbReference>
<protein>
    <submittedName>
        <fullName evidence="2">Uncharacterized protein</fullName>
    </submittedName>
</protein>
<accession>A0A0C9YG36</accession>
<dbReference type="EMBL" id="KN833722">
    <property type="protein sequence ID" value="KIK23880.1"/>
    <property type="molecule type" value="Genomic_DNA"/>
</dbReference>
<name>A0A0C9YG36_9AGAM</name>
<reference evidence="3" key="2">
    <citation type="submission" date="2015-01" db="EMBL/GenBank/DDBJ databases">
        <title>Evolutionary Origins and Diversification of the Mycorrhizal Mutualists.</title>
        <authorList>
            <consortium name="DOE Joint Genome Institute"/>
            <consortium name="Mycorrhizal Genomics Consortium"/>
            <person name="Kohler A."/>
            <person name="Kuo A."/>
            <person name="Nagy L.G."/>
            <person name="Floudas D."/>
            <person name="Copeland A."/>
            <person name="Barry K.W."/>
            <person name="Cichocki N."/>
            <person name="Veneault-Fourrey C."/>
            <person name="LaButti K."/>
            <person name="Lindquist E.A."/>
            <person name="Lipzen A."/>
            <person name="Lundell T."/>
            <person name="Morin E."/>
            <person name="Murat C."/>
            <person name="Riley R."/>
            <person name="Ohm R."/>
            <person name="Sun H."/>
            <person name="Tunlid A."/>
            <person name="Henrissat B."/>
            <person name="Grigoriev I.V."/>
            <person name="Hibbett D.S."/>
            <person name="Martin F."/>
        </authorList>
    </citation>
    <scope>NUCLEOTIDE SEQUENCE [LARGE SCALE GENOMIC DNA]</scope>
    <source>
        <strain evidence="3">441</strain>
    </source>
</reference>
<sequence>TSRATRTDPGARQLTLPPSSDRSYYVPSNPKYRSLEPTAYKTCPPRTETAKGCDRRVD</sequence>
<feature type="region of interest" description="Disordered" evidence="1">
    <location>
        <begin position="1"/>
        <end position="58"/>
    </location>
</feature>
<evidence type="ECO:0000313" key="2">
    <source>
        <dbReference type="EMBL" id="KIK23880.1"/>
    </source>
</evidence>
<reference evidence="2 3" key="1">
    <citation type="submission" date="2014-04" db="EMBL/GenBank/DDBJ databases">
        <authorList>
            <consortium name="DOE Joint Genome Institute"/>
            <person name="Kuo A."/>
            <person name="Kohler A."/>
            <person name="Costa M.D."/>
            <person name="Nagy L.G."/>
            <person name="Floudas D."/>
            <person name="Copeland A."/>
            <person name="Barry K.W."/>
            <person name="Cichocki N."/>
            <person name="Veneault-Fourrey C."/>
            <person name="LaButti K."/>
            <person name="Lindquist E.A."/>
            <person name="Lipzen A."/>
            <person name="Lundell T."/>
            <person name="Morin E."/>
            <person name="Murat C."/>
            <person name="Sun H."/>
            <person name="Tunlid A."/>
            <person name="Henrissat B."/>
            <person name="Grigoriev I.V."/>
            <person name="Hibbett D.S."/>
            <person name="Martin F."/>
            <person name="Nordberg H.P."/>
            <person name="Cantor M.N."/>
            <person name="Hua S.X."/>
        </authorList>
    </citation>
    <scope>NUCLEOTIDE SEQUENCE [LARGE SCALE GENOMIC DNA]</scope>
    <source>
        <strain evidence="2 3">441</strain>
    </source>
</reference>
<dbReference type="AlphaFoldDB" id="A0A0C9YG36"/>
<gene>
    <name evidence="2" type="ORF">PISMIDRAFT_678889</name>
</gene>
<proteinExistence type="predicted"/>